<evidence type="ECO:0000256" key="4">
    <source>
        <dbReference type="ARBA" id="ARBA00023136"/>
    </source>
</evidence>
<reference evidence="7" key="1">
    <citation type="submission" date="2018-06" db="EMBL/GenBank/DDBJ databases">
        <authorList>
            <person name="Zhirakovskaya E."/>
        </authorList>
    </citation>
    <scope>NUCLEOTIDE SEQUENCE</scope>
</reference>
<proteinExistence type="predicted"/>
<keyword evidence="2 6" id="KW-0812">Transmembrane</keyword>
<dbReference type="GO" id="GO:0016020">
    <property type="term" value="C:membrane"/>
    <property type="evidence" value="ECO:0007669"/>
    <property type="project" value="UniProtKB-SubCell"/>
</dbReference>
<dbReference type="EMBL" id="UOFT01000012">
    <property type="protein sequence ID" value="VAW91618.1"/>
    <property type="molecule type" value="Genomic_DNA"/>
</dbReference>
<organism evidence="7">
    <name type="scientific">hydrothermal vent metagenome</name>
    <dbReference type="NCBI Taxonomy" id="652676"/>
    <lineage>
        <taxon>unclassified sequences</taxon>
        <taxon>metagenomes</taxon>
        <taxon>ecological metagenomes</taxon>
    </lineage>
</organism>
<dbReference type="InterPro" id="IPR006260">
    <property type="entry name" value="TonB/TolA_C"/>
</dbReference>
<evidence type="ECO:0000256" key="5">
    <source>
        <dbReference type="SAM" id="MobiDB-lite"/>
    </source>
</evidence>
<accession>A0A3B0ZDW8</accession>
<dbReference type="NCBIfam" id="TIGR01352">
    <property type="entry name" value="tonB_Cterm"/>
    <property type="match status" value="1"/>
</dbReference>
<evidence type="ECO:0000256" key="2">
    <source>
        <dbReference type="ARBA" id="ARBA00022692"/>
    </source>
</evidence>
<feature type="region of interest" description="Disordered" evidence="5">
    <location>
        <begin position="63"/>
        <end position="85"/>
    </location>
</feature>
<feature type="compositionally biased region" description="Basic residues" evidence="5">
    <location>
        <begin position="64"/>
        <end position="85"/>
    </location>
</feature>
<evidence type="ECO:0000256" key="1">
    <source>
        <dbReference type="ARBA" id="ARBA00004167"/>
    </source>
</evidence>
<feature type="transmembrane region" description="Helical" evidence="6">
    <location>
        <begin position="12"/>
        <end position="33"/>
    </location>
</feature>
<evidence type="ECO:0000256" key="3">
    <source>
        <dbReference type="ARBA" id="ARBA00022989"/>
    </source>
</evidence>
<dbReference type="GO" id="GO:0019534">
    <property type="term" value="F:toxin transmembrane transporter activity"/>
    <property type="evidence" value="ECO:0007669"/>
    <property type="project" value="InterPro"/>
</dbReference>
<dbReference type="InterPro" id="IPR014161">
    <property type="entry name" value="Tol-Pal_TolA"/>
</dbReference>
<dbReference type="Gene3D" id="3.30.1150.10">
    <property type="match status" value="1"/>
</dbReference>
<keyword evidence="3 6" id="KW-1133">Transmembrane helix</keyword>
<comment type="subcellular location">
    <subcellularLocation>
        <location evidence="1">Membrane</location>
        <topology evidence="1">Single-pass membrane protein</topology>
    </subcellularLocation>
</comment>
<protein>
    <recommendedName>
        <fullName evidence="8">TolA protein</fullName>
    </recommendedName>
</protein>
<evidence type="ECO:0000256" key="6">
    <source>
        <dbReference type="SAM" id="Phobius"/>
    </source>
</evidence>
<dbReference type="NCBIfam" id="TIGR02794">
    <property type="entry name" value="tolA_full"/>
    <property type="match status" value="1"/>
</dbReference>
<dbReference type="Pfam" id="PF13103">
    <property type="entry name" value="TonB_2"/>
    <property type="match status" value="1"/>
</dbReference>
<name>A0A3B0ZDW8_9ZZZZ</name>
<dbReference type="SUPFAM" id="SSF74653">
    <property type="entry name" value="TolA/TonB C-terminal domain"/>
    <property type="match status" value="1"/>
</dbReference>
<evidence type="ECO:0008006" key="8">
    <source>
        <dbReference type="Google" id="ProtNLM"/>
    </source>
</evidence>
<sequence length="251" mass="29214">MWSLIKSHPKAVAWAVAVHVVFLVIMGFSFHFIDAPSVAMPEMKVVKAVLKDDSIARKKELQKLKKKHEKEKRRKEKIKREKKRKAELKKKKLAKLKAEKRKALRKKQIEEENQRQIEAENKRIAQEKERKQREVQLKKELELEQQRLAAERKVRNATIISKQQAIIKAYIQQRWIRPASTKLGMICVVKVSLIPSGEVINIQYIKRSGNAAFDQSVYTAVKRSSPLPLPPVEYGLSDEFRQITLKFGTEK</sequence>
<gene>
    <name evidence="7" type="ORF">MNBD_GAMMA23-1587</name>
</gene>
<dbReference type="AlphaFoldDB" id="A0A3B0ZDW8"/>
<dbReference type="GO" id="GO:0043213">
    <property type="term" value="P:bacteriocin transport"/>
    <property type="evidence" value="ECO:0007669"/>
    <property type="project" value="InterPro"/>
</dbReference>
<evidence type="ECO:0000313" key="7">
    <source>
        <dbReference type="EMBL" id="VAW91618.1"/>
    </source>
</evidence>
<keyword evidence="4 6" id="KW-0472">Membrane</keyword>